<dbReference type="AlphaFoldDB" id="A0A0D0QAT4"/>
<dbReference type="OrthoDB" id="163768at2"/>
<keyword evidence="3" id="KW-1185">Reference proteome</keyword>
<dbReference type="RefSeq" id="WP_018303552.1">
    <property type="nucleotide sequence ID" value="NZ_KB902299.1"/>
</dbReference>
<evidence type="ECO:0000313" key="2">
    <source>
        <dbReference type="EMBL" id="KIQ69417.1"/>
    </source>
</evidence>
<dbReference type="SMART" id="SM00858">
    <property type="entry name" value="SAF"/>
    <property type="match status" value="1"/>
</dbReference>
<organism evidence="2 3">
    <name type="scientific">Wenxinia marina DSM 24838</name>
    <dbReference type="NCBI Taxonomy" id="1123501"/>
    <lineage>
        <taxon>Bacteria</taxon>
        <taxon>Pseudomonadati</taxon>
        <taxon>Pseudomonadota</taxon>
        <taxon>Alphaproteobacteria</taxon>
        <taxon>Rhodobacterales</taxon>
        <taxon>Roseobacteraceae</taxon>
        <taxon>Wenxinia</taxon>
    </lineage>
</organism>
<dbReference type="Proteomes" id="UP000035100">
    <property type="component" value="Unassembled WGS sequence"/>
</dbReference>
<comment type="caution">
    <text evidence="2">The sequence shown here is derived from an EMBL/GenBank/DDBJ whole genome shotgun (WGS) entry which is preliminary data.</text>
</comment>
<dbReference type="Pfam" id="PF08666">
    <property type="entry name" value="SAF"/>
    <property type="match status" value="1"/>
</dbReference>
<dbReference type="CDD" id="cd11614">
    <property type="entry name" value="SAF_CpaB_FlgA_like"/>
    <property type="match status" value="1"/>
</dbReference>
<accession>A0A0D0QAT4</accession>
<evidence type="ECO:0000259" key="1">
    <source>
        <dbReference type="SMART" id="SM00858"/>
    </source>
</evidence>
<dbReference type="InterPro" id="IPR013974">
    <property type="entry name" value="SAF"/>
</dbReference>
<dbReference type="InterPro" id="IPR031571">
    <property type="entry name" value="RcpC_dom"/>
</dbReference>
<name>A0A0D0QAT4_9RHOB</name>
<dbReference type="eggNOG" id="COG3745">
    <property type="taxonomic scope" value="Bacteria"/>
</dbReference>
<proteinExistence type="predicted"/>
<protein>
    <submittedName>
        <fullName evidence="2">Flp pilus assembly protein CpaB</fullName>
    </submittedName>
</protein>
<dbReference type="Pfam" id="PF16976">
    <property type="entry name" value="RcpC"/>
    <property type="match status" value="1"/>
</dbReference>
<dbReference type="EMBL" id="AONG01000009">
    <property type="protein sequence ID" value="KIQ69417.1"/>
    <property type="molecule type" value="Genomic_DNA"/>
</dbReference>
<gene>
    <name evidence="2" type="ORF">Wenmar_01779</name>
</gene>
<reference evidence="2 3" key="1">
    <citation type="submission" date="2013-01" db="EMBL/GenBank/DDBJ databases">
        <authorList>
            <person name="Fiebig A."/>
            <person name="Goeker M."/>
            <person name="Klenk H.-P.P."/>
        </authorList>
    </citation>
    <scope>NUCLEOTIDE SEQUENCE [LARGE SCALE GENOMIC DNA]</scope>
    <source>
        <strain evidence="2 3">DSM 24838</strain>
    </source>
</reference>
<sequence>MRLTSILIVLTGFGVAGASAYAARDYLNAQVEARTTAEDAATIGVLVAARDIDFGQPLESQNLTFIQWPREAAPAGVFTDISLLLPQNGQEPRRARRAIAQGELILASRVSEFGEKVTIVQSLSANHRAMAIRVDAETAVGGFVTPGDYVDVILTQGRDDGLRTVTILQNVRVIGVDQDANELNDDAQIAKTVTLEVTPADGQRLALAQQAGTLSLTLRNTTEEIADSPLELTRLSDILQELSPTPESASSPSITVRRANVVTEEDL</sequence>
<dbReference type="STRING" id="1123501.Wenmar_01779"/>
<feature type="domain" description="SAF" evidence="1">
    <location>
        <begin position="43"/>
        <end position="111"/>
    </location>
</feature>
<evidence type="ECO:0000313" key="3">
    <source>
        <dbReference type="Proteomes" id="UP000035100"/>
    </source>
</evidence>
<dbReference type="NCBIfam" id="TIGR03177">
    <property type="entry name" value="pilus_cpaB"/>
    <property type="match status" value="1"/>
</dbReference>
<dbReference type="InterPro" id="IPR017592">
    <property type="entry name" value="Pilus_assmbl_Flp-typ_CpaB"/>
</dbReference>